<name>A0A5N5CZ95_9PEZI</name>
<dbReference type="InterPro" id="IPR001810">
    <property type="entry name" value="F-box_dom"/>
</dbReference>
<sequence>MNSLPHELLEIIVSHLWSDELAPFATISATFQELIERRTFRELEIRSTDIDQFDAIVTGSRRRILRLLDYCIALPAVAERQRNSLGFTKAIHDLFFALSRWDTGSSANPIKLSISVVEDNIYPRIDYRRSILELTALNSLQIVPQIHTLCPDSDVCISDSSWINIASRLPNLQRLDVHLNHQRPGLDLDQRRRNRHSLAAALNNLHNTSHLVHLTLFSPAIGWSRSSFRHTPNLLLPDDPVNTDHLSLALNRLLRRSPHLRTFNLCGAIPLSPALFDISSDDNNTTTFPSRLERLSICFSACAPDGTPYFHGDITSSPADIAAYADDGFGDPNNSRPLYRWTGAAESLRPLVLAAARAAEHMPLLHAFSLQTQFHHCKIVYVAPGVAYPVCEWLGEEDPLGKEDLWLPRSYVDVRGLEGEGEGDKEVEEAWGG</sequence>
<gene>
    <name evidence="2" type="ORF">DBV05_g10661</name>
</gene>
<keyword evidence="3" id="KW-1185">Reference proteome</keyword>
<dbReference type="PROSITE" id="PS50181">
    <property type="entry name" value="FBOX"/>
    <property type="match status" value="1"/>
</dbReference>
<evidence type="ECO:0000313" key="3">
    <source>
        <dbReference type="Proteomes" id="UP000325902"/>
    </source>
</evidence>
<accession>A0A5N5CZ95</accession>
<organism evidence="2 3">
    <name type="scientific">Lasiodiplodia theobromae</name>
    <dbReference type="NCBI Taxonomy" id="45133"/>
    <lineage>
        <taxon>Eukaryota</taxon>
        <taxon>Fungi</taxon>
        <taxon>Dikarya</taxon>
        <taxon>Ascomycota</taxon>
        <taxon>Pezizomycotina</taxon>
        <taxon>Dothideomycetes</taxon>
        <taxon>Dothideomycetes incertae sedis</taxon>
        <taxon>Botryosphaeriales</taxon>
        <taxon>Botryosphaeriaceae</taxon>
        <taxon>Lasiodiplodia</taxon>
    </lineage>
</organism>
<feature type="domain" description="F-box" evidence="1">
    <location>
        <begin position="1"/>
        <end position="43"/>
    </location>
</feature>
<dbReference type="OrthoDB" id="5985073at2759"/>
<dbReference type="AlphaFoldDB" id="A0A5N5CZ95"/>
<comment type="caution">
    <text evidence="2">The sequence shown here is derived from an EMBL/GenBank/DDBJ whole genome shotgun (WGS) entry which is preliminary data.</text>
</comment>
<feature type="non-terminal residue" evidence="2">
    <location>
        <position position="433"/>
    </location>
</feature>
<proteinExistence type="predicted"/>
<protein>
    <recommendedName>
        <fullName evidence="1">F-box domain-containing protein</fullName>
    </recommendedName>
</protein>
<evidence type="ECO:0000313" key="2">
    <source>
        <dbReference type="EMBL" id="KAB2570695.1"/>
    </source>
</evidence>
<dbReference type="Proteomes" id="UP000325902">
    <property type="component" value="Unassembled WGS sequence"/>
</dbReference>
<evidence type="ECO:0000259" key="1">
    <source>
        <dbReference type="PROSITE" id="PS50181"/>
    </source>
</evidence>
<dbReference type="InterPro" id="IPR032675">
    <property type="entry name" value="LRR_dom_sf"/>
</dbReference>
<reference evidence="2 3" key="1">
    <citation type="journal article" date="2019" name="Sci. Rep.">
        <title>A multi-omics analysis of the grapevine pathogen Lasiodiplodia theobromae reveals that temperature affects the expression of virulence- and pathogenicity-related genes.</title>
        <authorList>
            <person name="Felix C."/>
            <person name="Meneses R."/>
            <person name="Goncalves M.F.M."/>
            <person name="Tilleman L."/>
            <person name="Duarte A.S."/>
            <person name="Jorrin-Novo J.V."/>
            <person name="Van de Peer Y."/>
            <person name="Deforce D."/>
            <person name="Van Nieuwerburgh F."/>
            <person name="Esteves A.C."/>
            <person name="Alves A."/>
        </authorList>
    </citation>
    <scope>NUCLEOTIDE SEQUENCE [LARGE SCALE GENOMIC DNA]</scope>
    <source>
        <strain evidence="2 3">LA-SOL3</strain>
    </source>
</reference>
<dbReference type="Gene3D" id="3.80.10.10">
    <property type="entry name" value="Ribonuclease Inhibitor"/>
    <property type="match status" value="1"/>
</dbReference>
<dbReference type="EMBL" id="VCHE01000126">
    <property type="protein sequence ID" value="KAB2570695.1"/>
    <property type="molecule type" value="Genomic_DNA"/>
</dbReference>